<evidence type="ECO:0000256" key="4">
    <source>
        <dbReference type="ARBA" id="ARBA00022454"/>
    </source>
</evidence>
<keyword evidence="6" id="KW-0067">ATP-binding</keyword>
<dbReference type="SMART" id="SM00533">
    <property type="entry name" value="MUTSd"/>
    <property type="match status" value="1"/>
</dbReference>
<feature type="domain" description="DNA mismatch repair proteins mutS family" evidence="13">
    <location>
        <begin position="727"/>
        <end position="743"/>
    </location>
</feature>
<reference evidence="14" key="1">
    <citation type="submission" date="2023-06" db="EMBL/GenBank/DDBJ databases">
        <title>Genome-scale phylogeny and comparative genomics of the fungal order Sordariales.</title>
        <authorList>
            <consortium name="Lawrence Berkeley National Laboratory"/>
            <person name="Hensen N."/>
            <person name="Bonometti L."/>
            <person name="Westerberg I."/>
            <person name="Brannstrom I.O."/>
            <person name="Guillou S."/>
            <person name="Cros-Aarteil S."/>
            <person name="Calhoun S."/>
            <person name="Haridas S."/>
            <person name="Kuo A."/>
            <person name="Mondo S."/>
            <person name="Pangilinan J."/>
            <person name="Riley R."/>
            <person name="Labutti K."/>
            <person name="Andreopoulos B."/>
            <person name="Lipzen A."/>
            <person name="Chen C."/>
            <person name="Yanf M."/>
            <person name="Daum C."/>
            <person name="Ng V."/>
            <person name="Clum A."/>
            <person name="Steindorff A."/>
            <person name="Ohm R."/>
            <person name="Martin F."/>
            <person name="Silar P."/>
            <person name="Natvig D."/>
            <person name="Lalanne C."/>
            <person name="Gautier V."/>
            <person name="Ament-Velasquez S.L."/>
            <person name="Kruys A."/>
            <person name="Hutchinson M.I."/>
            <person name="Powell A.J."/>
            <person name="Barry K."/>
            <person name="Miller A.N."/>
            <person name="Grigoriev I.V."/>
            <person name="Debuchy R."/>
            <person name="Gladieux P."/>
            <person name="Thoren M.H."/>
            <person name="Johannesson H."/>
        </authorList>
    </citation>
    <scope>NUCLEOTIDE SEQUENCE</scope>
    <source>
        <strain evidence="14">8032-3</strain>
    </source>
</reference>
<keyword evidence="12" id="KW-0175">Coiled coil</keyword>
<evidence type="ECO:0000256" key="2">
    <source>
        <dbReference type="ARBA" id="ARBA00004286"/>
    </source>
</evidence>
<dbReference type="SUPFAM" id="SSF48334">
    <property type="entry name" value="DNA repair protein MutS, domain III"/>
    <property type="match status" value="1"/>
</dbReference>
<evidence type="ECO:0000256" key="8">
    <source>
        <dbReference type="ARBA" id="ARBA00023242"/>
    </source>
</evidence>
<evidence type="ECO:0000256" key="7">
    <source>
        <dbReference type="ARBA" id="ARBA00023125"/>
    </source>
</evidence>
<dbReference type="FunFam" id="3.40.50.300:FF:001067">
    <property type="entry name" value="DNA mismatch repair protein MSH5"/>
    <property type="match status" value="1"/>
</dbReference>
<dbReference type="GO" id="GO:0140664">
    <property type="term" value="F:ATP-dependent DNA damage sensor activity"/>
    <property type="evidence" value="ECO:0007669"/>
    <property type="project" value="InterPro"/>
</dbReference>
<proteinExistence type="inferred from homology"/>
<keyword evidence="5" id="KW-0547">Nucleotide-binding</keyword>
<keyword evidence="9" id="KW-0469">Meiosis</keyword>
<evidence type="ECO:0000256" key="3">
    <source>
        <dbReference type="ARBA" id="ARBA00006271"/>
    </source>
</evidence>
<name>A0AAJ0FJG6_9PEZI</name>
<evidence type="ECO:0000256" key="5">
    <source>
        <dbReference type="ARBA" id="ARBA00022741"/>
    </source>
</evidence>
<dbReference type="PANTHER" id="PTHR11361:SF20">
    <property type="entry name" value="MUTS PROTEIN HOMOLOG 5"/>
    <property type="match status" value="1"/>
</dbReference>
<dbReference type="GeneID" id="85315345"/>
<dbReference type="CDD" id="cd03281">
    <property type="entry name" value="ABC_MSH5_euk"/>
    <property type="match status" value="1"/>
</dbReference>
<keyword evidence="7" id="KW-0238">DNA-binding</keyword>
<evidence type="ECO:0000256" key="1">
    <source>
        <dbReference type="ARBA" id="ARBA00004123"/>
    </source>
</evidence>
<dbReference type="AlphaFoldDB" id="A0AAJ0FJG6"/>
<keyword evidence="15" id="KW-1185">Reference proteome</keyword>
<dbReference type="SMART" id="SM00534">
    <property type="entry name" value="MUTSac"/>
    <property type="match status" value="1"/>
</dbReference>
<keyword evidence="4" id="KW-0158">Chromosome</keyword>
<dbReference type="GO" id="GO:0030983">
    <property type="term" value="F:mismatched DNA binding"/>
    <property type="evidence" value="ECO:0007669"/>
    <property type="project" value="InterPro"/>
</dbReference>
<comment type="caution">
    <text evidence="14">The sequence shown here is derived from an EMBL/GenBank/DDBJ whole genome shotgun (WGS) entry which is preliminary data.</text>
</comment>
<evidence type="ECO:0000259" key="13">
    <source>
        <dbReference type="PROSITE" id="PS00486"/>
    </source>
</evidence>
<evidence type="ECO:0000256" key="12">
    <source>
        <dbReference type="SAM" id="Coils"/>
    </source>
</evidence>
<dbReference type="RefSeq" id="XP_060286100.1">
    <property type="nucleotide sequence ID" value="XM_060432158.1"/>
</dbReference>
<comment type="similarity">
    <text evidence="3">Belongs to the DNA mismatch repair MutS family.</text>
</comment>
<accession>A0AAJ0FJG6</accession>
<dbReference type="GO" id="GO:0005634">
    <property type="term" value="C:nucleus"/>
    <property type="evidence" value="ECO:0007669"/>
    <property type="project" value="UniProtKB-SubCell"/>
</dbReference>
<dbReference type="InterPro" id="IPR007696">
    <property type="entry name" value="DNA_mismatch_repair_MutS_core"/>
</dbReference>
<dbReference type="InterPro" id="IPR045076">
    <property type="entry name" value="MutS"/>
</dbReference>
<dbReference type="InterPro" id="IPR036187">
    <property type="entry name" value="DNA_mismatch_repair_MutS_sf"/>
</dbReference>
<dbReference type="EMBL" id="MU839001">
    <property type="protein sequence ID" value="KAK1769887.1"/>
    <property type="molecule type" value="Genomic_DNA"/>
</dbReference>
<dbReference type="GO" id="GO:0005524">
    <property type="term" value="F:ATP binding"/>
    <property type="evidence" value="ECO:0007669"/>
    <property type="project" value="UniProtKB-KW"/>
</dbReference>
<gene>
    <name evidence="14" type="ORF">QBC33DRAFT_602697</name>
</gene>
<comment type="subcellular location">
    <subcellularLocation>
        <location evidence="2">Chromosome</location>
    </subcellularLocation>
    <subcellularLocation>
        <location evidence="1">Nucleus</location>
    </subcellularLocation>
</comment>
<dbReference type="Proteomes" id="UP001244011">
    <property type="component" value="Unassembled WGS sequence"/>
</dbReference>
<evidence type="ECO:0000256" key="10">
    <source>
        <dbReference type="ARBA" id="ARBA00073549"/>
    </source>
</evidence>
<dbReference type="Gene3D" id="1.10.1420.10">
    <property type="match status" value="1"/>
</dbReference>
<dbReference type="Gene3D" id="3.40.50.300">
    <property type="entry name" value="P-loop containing nucleotide triphosphate hydrolases"/>
    <property type="match status" value="1"/>
</dbReference>
<evidence type="ECO:0000313" key="14">
    <source>
        <dbReference type="EMBL" id="KAK1769887.1"/>
    </source>
</evidence>
<dbReference type="InterPro" id="IPR027417">
    <property type="entry name" value="P-loop_NTPase"/>
</dbReference>
<dbReference type="InterPro" id="IPR000432">
    <property type="entry name" value="DNA_mismatch_repair_MutS_C"/>
</dbReference>
<organism evidence="14 15">
    <name type="scientific">Phialemonium atrogriseum</name>
    <dbReference type="NCBI Taxonomy" id="1093897"/>
    <lineage>
        <taxon>Eukaryota</taxon>
        <taxon>Fungi</taxon>
        <taxon>Dikarya</taxon>
        <taxon>Ascomycota</taxon>
        <taxon>Pezizomycotina</taxon>
        <taxon>Sordariomycetes</taxon>
        <taxon>Sordariomycetidae</taxon>
        <taxon>Cephalothecales</taxon>
        <taxon>Cephalothecaceae</taxon>
        <taxon>Phialemonium</taxon>
    </lineage>
</organism>
<evidence type="ECO:0000313" key="15">
    <source>
        <dbReference type="Proteomes" id="UP001244011"/>
    </source>
</evidence>
<sequence>MDQVCLRNVVQIIDKFSTMASESSDTVHPQGEADGDTLCETIMAIDMKESGQVGCAYYVAIEEALCLQEDIAMAGMELVETLLLHAQPTTVIITNRAPDKLIEYLESGAQRVDSDQSSDINGVYALRTVGSSEFNYNAGKERLLNLNSELFGPQSTFFTSVAEDDMDDAAGASHDGKQSKLMRLATHINLDSHLSIGCAGAVLNELQRRQAAKYLPDDPDAILAFRVRSIKMLSLADSMFANADTLAALQILSSESHPNGQMQGPDKSKSGAKENLSVYGLFKFLASTSQGKARLRQMFLRPSLDLDLIHERQRTISVLLRPENSQVLSSMVKMLRKVKNVKTSVLHLRKGVDLPSRIRSVKKGVWMALSRFALVSIELREAVRTLSGGENLAIASRVVNEIEPRDIVRVGEMIHSVIDFDQSMESNRTAVRRGVNAELDDLKHKYDGLDDFLSQVAARLAQVIPEWACEYVQNCIFYPQLGFLTVVSLNPETGRGNYEGEGLVGDIWETMFVNEGHVYYKNTMMKELDEQVGDIFCMIVDKEIEIIHELGTKVLGHEDAMIAASDLFGELDSFIALALGAERYRWTIPRMTRKNVVKIQGGRHPLQELVVPSFIANDCGIHGGCGARPEEDEDMSIDGEEVPNGPSMLVLTGPNHSGKSVYLKQVALIVYLAHIGSYVPAEQATIGLTDRILTRIATRESVSRSESAFSIDLRQAAFSMNFVTRRSLVLIDEFGKGTNANNGAGLMTALLDHFLSLGEETPKTLAASHFHEIFENGFLEEDDNLAFAHMAVRVDLETTDPENQVTYLFQLVPGRSTSSFGSICAAMNGVDSAVVDRAEALVLLLARNEDLQAACAKLSDEEERKLEEAEAVARRFIEMDIPTPPLRRGGMQRVTPDVDLFRHMLRDLVSPRRGSGSSP</sequence>
<feature type="coiled-coil region" evidence="12">
    <location>
        <begin position="841"/>
        <end position="879"/>
    </location>
</feature>
<evidence type="ECO:0000256" key="9">
    <source>
        <dbReference type="ARBA" id="ARBA00023254"/>
    </source>
</evidence>
<dbReference type="PANTHER" id="PTHR11361">
    <property type="entry name" value="DNA MISMATCH REPAIR PROTEIN MUTS FAMILY MEMBER"/>
    <property type="match status" value="1"/>
</dbReference>
<keyword evidence="8" id="KW-0539">Nucleus</keyword>
<dbReference type="GO" id="GO:0005694">
    <property type="term" value="C:chromosome"/>
    <property type="evidence" value="ECO:0007669"/>
    <property type="project" value="UniProtKB-SubCell"/>
</dbReference>
<evidence type="ECO:0000256" key="6">
    <source>
        <dbReference type="ARBA" id="ARBA00022840"/>
    </source>
</evidence>
<dbReference type="SUPFAM" id="SSF52540">
    <property type="entry name" value="P-loop containing nucleoside triphosphate hydrolases"/>
    <property type="match status" value="1"/>
</dbReference>
<dbReference type="GO" id="GO:0051026">
    <property type="term" value="P:chiasma assembly"/>
    <property type="evidence" value="ECO:0007669"/>
    <property type="project" value="TreeGrafter"/>
</dbReference>
<protein>
    <recommendedName>
        <fullName evidence="10">DNA mismatch repair protein MSH5</fullName>
    </recommendedName>
    <alternativeName>
        <fullName evidence="11">MutS protein homolog 5</fullName>
    </alternativeName>
</protein>
<dbReference type="GO" id="GO:0006298">
    <property type="term" value="P:mismatch repair"/>
    <property type="evidence" value="ECO:0007669"/>
    <property type="project" value="InterPro"/>
</dbReference>
<evidence type="ECO:0000256" key="11">
    <source>
        <dbReference type="ARBA" id="ARBA00077470"/>
    </source>
</evidence>
<dbReference type="Pfam" id="PF05192">
    <property type="entry name" value="MutS_III"/>
    <property type="match status" value="1"/>
</dbReference>
<dbReference type="PROSITE" id="PS00486">
    <property type="entry name" value="DNA_MISMATCH_REPAIR_2"/>
    <property type="match status" value="1"/>
</dbReference>
<dbReference type="Pfam" id="PF00488">
    <property type="entry name" value="MutS_V"/>
    <property type="match status" value="1"/>
</dbReference>